<organism evidence="2">
    <name type="scientific">Octopus bimaculoides</name>
    <name type="common">California two-spotted octopus</name>
    <dbReference type="NCBI Taxonomy" id="37653"/>
    <lineage>
        <taxon>Eukaryota</taxon>
        <taxon>Metazoa</taxon>
        <taxon>Spiralia</taxon>
        <taxon>Lophotrochozoa</taxon>
        <taxon>Mollusca</taxon>
        <taxon>Cephalopoda</taxon>
        <taxon>Coleoidea</taxon>
        <taxon>Octopodiformes</taxon>
        <taxon>Octopoda</taxon>
        <taxon>Incirrata</taxon>
        <taxon>Octopodidae</taxon>
        <taxon>Octopus</taxon>
    </lineage>
</organism>
<evidence type="ECO:0000256" key="1">
    <source>
        <dbReference type="SAM" id="MobiDB-lite"/>
    </source>
</evidence>
<dbReference type="EMBL" id="KQ415790">
    <property type="protein sequence ID" value="KOG00497.1"/>
    <property type="molecule type" value="Genomic_DNA"/>
</dbReference>
<sequence length="62" mass="6709">MTSVASGLSKNGGGKDFVTLSTTAYCPSLVVIRDRLCYSVSPRTPAGTSRSANRTRRLPFWN</sequence>
<proteinExistence type="predicted"/>
<reference evidence="2" key="1">
    <citation type="submission" date="2015-07" db="EMBL/GenBank/DDBJ databases">
        <title>MeaNS - Measles Nucleotide Surveillance Program.</title>
        <authorList>
            <person name="Tran T."/>
            <person name="Druce J."/>
        </authorList>
    </citation>
    <scope>NUCLEOTIDE SEQUENCE</scope>
    <source>
        <strain evidence="2">UCB-OBI-ISO-001</strain>
        <tissue evidence="2">Gonad</tissue>
    </source>
</reference>
<accession>A0A0L8IG79</accession>
<dbReference type="AlphaFoldDB" id="A0A0L8IG79"/>
<protein>
    <submittedName>
        <fullName evidence="2">Uncharacterized protein</fullName>
    </submittedName>
</protein>
<gene>
    <name evidence="2" type="ORF">OCBIM_22002192mg</name>
</gene>
<feature type="region of interest" description="Disordered" evidence="1">
    <location>
        <begin position="40"/>
        <end position="62"/>
    </location>
</feature>
<name>A0A0L8IG79_OCTBM</name>
<evidence type="ECO:0000313" key="2">
    <source>
        <dbReference type="EMBL" id="KOG00497.1"/>
    </source>
</evidence>
<feature type="compositionally biased region" description="Basic residues" evidence="1">
    <location>
        <begin position="53"/>
        <end position="62"/>
    </location>
</feature>